<keyword evidence="3" id="KW-0175">Coiled coil</keyword>
<evidence type="ECO:0000256" key="2">
    <source>
        <dbReference type="HAMAP-Rule" id="MF_00274"/>
    </source>
</evidence>
<comment type="subcellular location">
    <subcellularLocation>
        <location evidence="2">Cytoplasm</location>
        <location evidence="2">Nucleoid</location>
    </subcellularLocation>
</comment>
<accession>A0A895XRF2</accession>
<dbReference type="PANTHER" id="PTHR33449">
    <property type="entry name" value="NUCLEOID-ASSOCIATED PROTEIN YBAB"/>
    <property type="match status" value="1"/>
</dbReference>
<dbReference type="EMBL" id="CP070496">
    <property type="protein sequence ID" value="QSB04840.1"/>
    <property type="molecule type" value="Genomic_DNA"/>
</dbReference>
<evidence type="ECO:0000313" key="4">
    <source>
        <dbReference type="EMBL" id="QSB04840.1"/>
    </source>
</evidence>
<dbReference type="InterPro" id="IPR036894">
    <property type="entry name" value="YbaB-like_sf"/>
</dbReference>
<keyword evidence="5" id="KW-1185">Reference proteome</keyword>
<dbReference type="AlphaFoldDB" id="A0A895XRF2"/>
<dbReference type="Gene3D" id="3.30.1310.10">
    <property type="entry name" value="Nucleoid-associated protein YbaB-like domain"/>
    <property type="match status" value="1"/>
</dbReference>
<evidence type="ECO:0000256" key="3">
    <source>
        <dbReference type="SAM" id="Coils"/>
    </source>
</evidence>
<evidence type="ECO:0000256" key="1">
    <source>
        <dbReference type="ARBA" id="ARBA00023125"/>
    </source>
</evidence>
<reference evidence="4" key="1">
    <citation type="submission" date="2021-02" db="EMBL/GenBank/DDBJ databases">
        <title>Natronoglycomyces albus gen. nov., sp. nov, a haloalkaliphilic actinobacterium from a soda solonchak soil.</title>
        <authorList>
            <person name="Sorokin D.Y."/>
            <person name="Khijniak T.V."/>
            <person name="Zakharycheva A.P."/>
            <person name="Boueva O.V."/>
            <person name="Ariskina E.V."/>
            <person name="Hahnke R.L."/>
            <person name="Bunk B."/>
            <person name="Sproer C."/>
            <person name="Schumann P."/>
            <person name="Evtushenko L.I."/>
            <person name="Kublanov I.V."/>
        </authorList>
    </citation>
    <scope>NUCLEOTIDE SEQUENCE</scope>
    <source>
        <strain evidence="4">DSM 106290</strain>
    </source>
</reference>
<keyword evidence="1 2" id="KW-0238">DNA-binding</keyword>
<dbReference type="PANTHER" id="PTHR33449:SF1">
    <property type="entry name" value="NUCLEOID-ASSOCIATED PROTEIN YBAB"/>
    <property type="match status" value="1"/>
</dbReference>
<dbReference type="RefSeq" id="WP_213170839.1">
    <property type="nucleotide sequence ID" value="NZ_CP070496.1"/>
</dbReference>
<comment type="function">
    <text evidence="2">Binds to DNA and alters its conformation. May be involved in regulation of gene expression, nucleoid organization and DNA protection.</text>
</comment>
<dbReference type="GO" id="GO:0005829">
    <property type="term" value="C:cytosol"/>
    <property type="evidence" value="ECO:0007669"/>
    <property type="project" value="TreeGrafter"/>
</dbReference>
<sequence>MFPGGDMQSLLKQAQKMQEDYVQAQQELNESEVTASAGGGLVSATVSGAGELLGVKIDPKAVDPDDVEALEDLVLAAVQAANNEAKKVAEEKLGPISEALGGMGGGMGLPGM</sequence>
<evidence type="ECO:0000313" key="5">
    <source>
        <dbReference type="Proteomes" id="UP000662939"/>
    </source>
</evidence>
<protein>
    <recommendedName>
        <fullName evidence="2">Nucleoid-associated protein JQS30_13870</fullName>
    </recommendedName>
</protein>
<dbReference type="SUPFAM" id="SSF82607">
    <property type="entry name" value="YbaB-like"/>
    <property type="match status" value="1"/>
</dbReference>
<dbReference type="GO" id="GO:0003677">
    <property type="term" value="F:DNA binding"/>
    <property type="evidence" value="ECO:0007669"/>
    <property type="project" value="UniProtKB-UniRule"/>
</dbReference>
<dbReference type="HAMAP" id="MF_00274">
    <property type="entry name" value="DNA_YbaB_EbfC"/>
    <property type="match status" value="1"/>
</dbReference>
<organism evidence="4 5">
    <name type="scientific">Natronoglycomyces albus</name>
    <dbReference type="NCBI Taxonomy" id="2811108"/>
    <lineage>
        <taxon>Bacteria</taxon>
        <taxon>Bacillati</taxon>
        <taxon>Actinomycetota</taxon>
        <taxon>Actinomycetes</taxon>
        <taxon>Glycomycetales</taxon>
        <taxon>Glycomycetaceae</taxon>
        <taxon>Natronoglycomyces</taxon>
    </lineage>
</organism>
<comment type="subunit">
    <text evidence="2">Homodimer.</text>
</comment>
<dbReference type="InterPro" id="IPR004401">
    <property type="entry name" value="YbaB/EbfC"/>
</dbReference>
<dbReference type="KEGG" id="nav:JQS30_13870"/>
<dbReference type="PIRSF" id="PIRSF004555">
    <property type="entry name" value="UCP004555"/>
    <property type="match status" value="1"/>
</dbReference>
<comment type="similarity">
    <text evidence="2">Belongs to the YbaB/EbfC family.</text>
</comment>
<keyword evidence="2" id="KW-0963">Cytoplasm</keyword>
<proteinExistence type="inferred from homology"/>
<gene>
    <name evidence="4" type="ORF">JQS30_13870</name>
</gene>
<name>A0A895XRF2_9ACTN</name>
<feature type="coiled-coil region" evidence="3">
    <location>
        <begin position="7"/>
        <end position="34"/>
    </location>
</feature>
<dbReference type="Proteomes" id="UP000662939">
    <property type="component" value="Chromosome"/>
</dbReference>
<dbReference type="Pfam" id="PF02575">
    <property type="entry name" value="YbaB_DNA_bd"/>
    <property type="match status" value="1"/>
</dbReference>
<dbReference type="GO" id="GO:0043590">
    <property type="term" value="C:bacterial nucleoid"/>
    <property type="evidence" value="ECO:0007669"/>
    <property type="project" value="UniProtKB-UniRule"/>
</dbReference>
<dbReference type="NCBIfam" id="TIGR00103">
    <property type="entry name" value="DNA_YbaB_EbfC"/>
    <property type="match status" value="1"/>
</dbReference>